<evidence type="ECO:0000313" key="3">
    <source>
        <dbReference type="Proteomes" id="UP000241462"/>
    </source>
</evidence>
<feature type="compositionally biased region" description="Basic and acidic residues" evidence="1">
    <location>
        <begin position="24"/>
        <end position="34"/>
    </location>
</feature>
<proteinExistence type="predicted"/>
<feature type="compositionally biased region" description="Polar residues" evidence="1">
    <location>
        <begin position="579"/>
        <end position="600"/>
    </location>
</feature>
<feature type="compositionally biased region" description="Polar residues" evidence="1">
    <location>
        <begin position="847"/>
        <end position="869"/>
    </location>
</feature>
<evidence type="ECO:0000256" key="1">
    <source>
        <dbReference type="SAM" id="MobiDB-lite"/>
    </source>
</evidence>
<feature type="compositionally biased region" description="Polar residues" evidence="1">
    <location>
        <begin position="1"/>
        <end position="14"/>
    </location>
</feature>
<feature type="compositionally biased region" description="Basic and acidic residues" evidence="1">
    <location>
        <begin position="464"/>
        <end position="473"/>
    </location>
</feature>
<feature type="compositionally biased region" description="Polar residues" evidence="1">
    <location>
        <begin position="301"/>
        <end position="310"/>
    </location>
</feature>
<protein>
    <submittedName>
        <fullName evidence="2">Uncharacterized protein</fullName>
    </submittedName>
</protein>
<feature type="compositionally biased region" description="Basic residues" evidence="1">
    <location>
        <begin position="178"/>
        <end position="196"/>
    </location>
</feature>
<sequence length="972" mass="105153">MASPTERVQNTSKPQRAASLQRMLEIERKKKMERMQQQPAATASGRRGVSPASNSSSGSRPGLLHRRRESSMTRQDDRVASSPRSISLPPLAVCTRPASRISISQDGLSRPMETKEIKEDTPSEPRRPDRDSLPSVAKAATRTHEPSNLKMVSFASDEDHDSDGSSICHSPTWDGFERKKRKSNDAKRKRLSKHPRPTAAVVDNRPVATKRTMSEPVLINQTPTSLDKAQSNQLSSVSQFDVSSPLAAPVLEAHGVQSVETIVKSPGFIGGVRLEREREAALKRLVNARASLAERPASEVLASSLQPSVDTSRKRETMAYPPTSTKTPFLKQAGQTRSRRGSLGNGLMSAAGKLFGTRDKDTTSEQGYSKKNASQESFNTVQSVHSSSQERGRQVEGRPSMNGRDQSYDSQKRTSSQKGEKRNRIGLPPLAWKNNKKNRTMSMIAVPPDSARDGSFFSASSPEPADREFEFLDRPFSPSVDGPLSPPASLSASLKAKLVSQGSSTSAASSTPRSSGKRKLKDALKTGFRSSSSTPTILRRSRSGTLDTLVGTDSNITSPRTPTQIHLANEDTTKDSGVDLNQGSHTPIGQRVTSSLGQHQSSVDPKDSGASSSSSHPDSESLPPSPITTPDTSRPQSSKDNDPFQTNSFGKGLSGFPQIDIDIPHTGTGSFLERPRTHSNSIVTEPFPDQQVSTSELWVPSLKPLDPDQLSFTSALTSIDVKKSLNDITSTTKSSAEMLDADVTPFSLNRGPKDFAPSPGWSPNNPDQSPKVIKNASQYFSSGPLDADFQPTSSQQFLPVRPRLGSNDDSEQRSISSRIRTDSQDSTINPAGRASSYLQDARRAGPSSPQSTAMSKANNSNMPGASSSLLAGPRGYSMASVPKAIDVAAHDLDKPIAKMLVECCHCRFYHDMPSRVYEAMAQPDDVVKDKRLGVSGQVTMCVKCPWCGHNMSTVCCAGYAAVVYLKEKLHGR</sequence>
<feature type="compositionally biased region" description="Basic and acidic residues" evidence="1">
    <location>
        <begin position="406"/>
        <end position="423"/>
    </location>
</feature>
<dbReference type="OrthoDB" id="5386674at2759"/>
<dbReference type="AlphaFoldDB" id="A0A2T3AEI0"/>
<feature type="compositionally biased region" description="Polar residues" evidence="1">
    <location>
        <begin position="813"/>
        <end position="829"/>
    </location>
</feature>
<feature type="region of interest" description="Disordered" evidence="1">
    <location>
        <begin position="296"/>
        <end position="674"/>
    </location>
</feature>
<keyword evidence="3" id="KW-1185">Reference proteome</keyword>
<accession>A0A2T3AEI0</accession>
<feature type="compositionally biased region" description="Polar residues" evidence="1">
    <location>
        <begin position="543"/>
        <end position="566"/>
    </location>
</feature>
<evidence type="ECO:0000313" key="2">
    <source>
        <dbReference type="EMBL" id="PSR94170.1"/>
    </source>
</evidence>
<dbReference type="InParanoid" id="A0A2T3AEI0"/>
<feature type="compositionally biased region" description="Polar residues" evidence="1">
    <location>
        <begin position="364"/>
        <end position="387"/>
    </location>
</feature>
<gene>
    <name evidence="2" type="ORF">BD289DRAFT_480747</name>
</gene>
<feature type="compositionally biased region" description="Low complexity" evidence="1">
    <location>
        <begin position="608"/>
        <end position="622"/>
    </location>
</feature>
<reference evidence="2 3" key="1">
    <citation type="journal article" date="2018" name="Mycol. Prog.">
        <title>Coniella lustricola, a new species from submerged detritus.</title>
        <authorList>
            <person name="Raudabaugh D.B."/>
            <person name="Iturriaga T."/>
            <person name="Carver A."/>
            <person name="Mondo S."/>
            <person name="Pangilinan J."/>
            <person name="Lipzen A."/>
            <person name="He G."/>
            <person name="Amirebrahimi M."/>
            <person name="Grigoriev I.V."/>
            <person name="Miller A.N."/>
        </authorList>
    </citation>
    <scope>NUCLEOTIDE SEQUENCE [LARGE SCALE GENOMIC DNA]</scope>
    <source>
        <strain evidence="2 3">B22-T-1</strain>
    </source>
</reference>
<feature type="compositionally biased region" description="Polar residues" evidence="1">
    <location>
        <begin position="219"/>
        <end position="230"/>
    </location>
</feature>
<feature type="compositionally biased region" description="Low complexity" evidence="1">
    <location>
        <begin position="487"/>
        <end position="514"/>
    </location>
</feature>
<feature type="region of interest" description="Disordered" evidence="1">
    <location>
        <begin position="744"/>
        <end position="772"/>
    </location>
</feature>
<feature type="compositionally biased region" description="Basic and acidic residues" evidence="1">
    <location>
        <begin position="69"/>
        <end position="79"/>
    </location>
</feature>
<dbReference type="EMBL" id="KZ678401">
    <property type="protein sequence ID" value="PSR94170.1"/>
    <property type="molecule type" value="Genomic_DNA"/>
</dbReference>
<feature type="compositionally biased region" description="Low complexity" evidence="1">
    <location>
        <begin position="46"/>
        <end position="62"/>
    </location>
</feature>
<feature type="compositionally biased region" description="Basic and acidic residues" evidence="1">
    <location>
        <begin position="568"/>
        <end position="577"/>
    </location>
</feature>
<feature type="region of interest" description="Disordered" evidence="1">
    <location>
        <begin position="797"/>
        <end position="869"/>
    </location>
</feature>
<organism evidence="2 3">
    <name type="scientific">Coniella lustricola</name>
    <dbReference type="NCBI Taxonomy" id="2025994"/>
    <lineage>
        <taxon>Eukaryota</taxon>
        <taxon>Fungi</taxon>
        <taxon>Dikarya</taxon>
        <taxon>Ascomycota</taxon>
        <taxon>Pezizomycotina</taxon>
        <taxon>Sordariomycetes</taxon>
        <taxon>Sordariomycetidae</taxon>
        <taxon>Diaporthales</taxon>
        <taxon>Schizoparmaceae</taxon>
        <taxon>Coniella</taxon>
    </lineage>
</organism>
<name>A0A2T3AEI0_9PEZI</name>
<feature type="region of interest" description="Disordered" evidence="1">
    <location>
        <begin position="1"/>
        <end position="230"/>
    </location>
</feature>
<feature type="compositionally biased region" description="Basic and acidic residues" evidence="1">
    <location>
        <begin position="112"/>
        <end position="132"/>
    </location>
</feature>
<dbReference type="Proteomes" id="UP000241462">
    <property type="component" value="Unassembled WGS sequence"/>
</dbReference>